<geneLocation type="plasmid" evidence="1">
    <name>p17-15-vir-like</name>
</geneLocation>
<proteinExistence type="predicted"/>
<accession>A0A8B0SV94</accession>
<dbReference type="EMBL" id="MN956836">
    <property type="protein sequence ID" value="QTX14961.1"/>
    <property type="molecule type" value="Genomic_DNA"/>
</dbReference>
<dbReference type="AlphaFoldDB" id="A0A8B0SV94"/>
<sequence length="82" mass="9505">MYSLFFSSDCGKPRKLCIWICNFNSINALYYTVSCRDISYSFSHGECLQPTNIGIAHHKQIMVFMSILRLPEDLKKKAFVFS</sequence>
<name>A0A8B0SV94_KLEPN</name>
<evidence type="ECO:0000313" key="1">
    <source>
        <dbReference type="EMBL" id="QTX14961.1"/>
    </source>
</evidence>
<organism evidence="1">
    <name type="scientific">Klebsiella pneumoniae</name>
    <dbReference type="NCBI Taxonomy" id="573"/>
    <lineage>
        <taxon>Bacteria</taxon>
        <taxon>Pseudomonadati</taxon>
        <taxon>Pseudomonadota</taxon>
        <taxon>Gammaproteobacteria</taxon>
        <taxon>Enterobacterales</taxon>
        <taxon>Enterobacteriaceae</taxon>
        <taxon>Klebsiella/Raoultella group</taxon>
        <taxon>Klebsiella</taxon>
        <taxon>Klebsiella pneumoniae complex</taxon>
    </lineage>
</organism>
<reference evidence="1" key="1">
    <citation type="submission" date="2020-01" db="EMBL/GenBank/DDBJ databases">
        <authorList>
            <person name="Qin S."/>
        </authorList>
    </citation>
    <scope>NUCLEOTIDE SEQUENCE</scope>
    <source>
        <strain evidence="1">CVir17-16-YZ6g</strain>
        <plasmid evidence="1">p17-15-vir-like</plasmid>
    </source>
</reference>
<protein>
    <submittedName>
        <fullName evidence="1">Uncharacterized protein</fullName>
    </submittedName>
</protein>
<keyword evidence="1" id="KW-0614">Plasmid</keyword>